<dbReference type="Gene3D" id="1.10.10.60">
    <property type="entry name" value="Homeodomain-like"/>
    <property type="match status" value="1"/>
</dbReference>
<evidence type="ECO:0000313" key="5">
    <source>
        <dbReference type="EMBL" id="CAB3394246.1"/>
    </source>
</evidence>
<proteinExistence type="predicted"/>
<evidence type="ECO:0000313" key="6">
    <source>
        <dbReference type="Proteomes" id="UP000502196"/>
    </source>
</evidence>
<dbReference type="PANTHER" id="PTHR30055:SF226">
    <property type="entry name" value="HTH-TYPE TRANSCRIPTIONAL REGULATOR PKSA"/>
    <property type="match status" value="1"/>
</dbReference>
<dbReference type="EMBL" id="LR792683">
    <property type="protein sequence ID" value="CAB3394246.1"/>
    <property type="molecule type" value="Genomic_DNA"/>
</dbReference>
<feature type="compositionally biased region" description="Basic and acidic residues" evidence="3">
    <location>
        <begin position="214"/>
        <end position="223"/>
    </location>
</feature>
<dbReference type="InterPro" id="IPR023772">
    <property type="entry name" value="DNA-bd_HTH_TetR-type_CS"/>
</dbReference>
<dbReference type="Gene3D" id="1.10.357.10">
    <property type="entry name" value="Tetracycline Repressor, domain 2"/>
    <property type="match status" value="1"/>
</dbReference>
<dbReference type="SUPFAM" id="SSF46689">
    <property type="entry name" value="Homeodomain-like"/>
    <property type="match status" value="1"/>
</dbReference>
<feature type="domain" description="HTH tetR-type" evidence="4">
    <location>
        <begin position="18"/>
        <end position="78"/>
    </location>
</feature>
<feature type="region of interest" description="Disordered" evidence="3">
    <location>
        <begin position="206"/>
        <end position="229"/>
    </location>
</feature>
<dbReference type="InterPro" id="IPR009057">
    <property type="entry name" value="Homeodomain-like_sf"/>
</dbReference>
<dbReference type="InterPro" id="IPR036271">
    <property type="entry name" value="Tet_transcr_reg_TetR-rel_C_sf"/>
</dbReference>
<dbReference type="Pfam" id="PF00440">
    <property type="entry name" value="TetR_N"/>
    <property type="match status" value="1"/>
</dbReference>
<organism evidence="5 6">
    <name type="scientific">Kyrpidia spormannii</name>
    <dbReference type="NCBI Taxonomy" id="2055160"/>
    <lineage>
        <taxon>Bacteria</taxon>
        <taxon>Bacillati</taxon>
        <taxon>Bacillota</taxon>
        <taxon>Bacilli</taxon>
        <taxon>Bacillales</taxon>
        <taxon>Alicyclobacillaceae</taxon>
        <taxon>Kyrpidia</taxon>
    </lineage>
</organism>
<keyword evidence="1 2" id="KW-0238">DNA-binding</keyword>
<dbReference type="PROSITE" id="PS50977">
    <property type="entry name" value="HTH_TETR_2"/>
    <property type="match status" value="1"/>
</dbReference>
<dbReference type="SUPFAM" id="SSF48498">
    <property type="entry name" value="Tetracyclin repressor-like, C-terminal domain"/>
    <property type="match status" value="1"/>
</dbReference>
<protein>
    <submittedName>
        <fullName evidence="5">TetR family transcriptional regulator</fullName>
    </submittedName>
</protein>
<dbReference type="Pfam" id="PF17932">
    <property type="entry name" value="TetR_C_24"/>
    <property type="match status" value="1"/>
</dbReference>
<dbReference type="PRINTS" id="PR00455">
    <property type="entry name" value="HTHTETR"/>
</dbReference>
<dbReference type="AlphaFoldDB" id="A0A6F9ECN6"/>
<dbReference type="InterPro" id="IPR050109">
    <property type="entry name" value="HTH-type_TetR-like_transc_reg"/>
</dbReference>
<dbReference type="GO" id="GO:0000976">
    <property type="term" value="F:transcription cis-regulatory region binding"/>
    <property type="evidence" value="ECO:0007669"/>
    <property type="project" value="TreeGrafter"/>
</dbReference>
<sequence length="229" mass="26066">MCPQKHIPSAVKDPKLIETRRQQIVAAAVNLFVKKGFHGTTTREIARESGLSIGALYEYVESKEDVLYLVCDNIHTTLETRLRRTLTEAGNGRESLRSAIRQYLYVMDDMQDDVLLIYQESKSLPLEALRFVLGKEEQITGIFADILRRGIEDGSLRLDPGAVTLMAHNIIVLGQMWAFRRWALQRHYTLEEYTRVQTSLLLNELMSPDETDDTDTHDKKEQGEAVGGN</sequence>
<dbReference type="InterPro" id="IPR001647">
    <property type="entry name" value="HTH_TetR"/>
</dbReference>
<feature type="DNA-binding region" description="H-T-H motif" evidence="2">
    <location>
        <begin position="41"/>
        <end position="60"/>
    </location>
</feature>
<dbReference type="GO" id="GO:0003700">
    <property type="term" value="F:DNA-binding transcription factor activity"/>
    <property type="evidence" value="ECO:0007669"/>
    <property type="project" value="TreeGrafter"/>
</dbReference>
<evidence type="ECO:0000256" key="3">
    <source>
        <dbReference type="SAM" id="MobiDB-lite"/>
    </source>
</evidence>
<reference evidence="5 6" key="1">
    <citation type="submission" date="2020-04" db="EMBL/GenBank/DDBJ databases">
        <authorList>
            <person name="Hogendoorn C."/>
        </authorList>
    </citation>
    <scope>NUCLEOTIDE SEQUENCE [LARGE SCALE GENOMIC DNA]</scope>
    <source>
        <strain evidence="5">COOX1</strain>
    </source>
</reference>
<evidence type="ECO:0000259" key="4">
    <source>
        <dbReference type="PROSITE" id="PS50977"/>
    </source>
</evidence>
<evidence type="ECO:0000256" key="2">
    <source>
        <dbReference type="PROSITE-ProRule" id="PRU00335"/>
    </source>
</evidence>
<dbReference type="RefSeq" id="WP_170085935.1">
    <property type="nucleotide sequence ID" value="NZ_CP047971.1"/>
</dbReference>
<evidence type="ECO:0000256" key="1">
    <source>
        <dbReference type="ARBA" id="ARBA00023125"/>
    </source>
</evidence>
<dbReference type="PROSITE" id="PS01081">
    <property type="entry name" value="HTH_TETR_1"/>
    <property type="match status" value="1"/>
</dbReference>
<dbReference type="PANTHER" id="PTHR30055">
    <property type="entry name" value="HTH-TYPE TRANSCRIPTIONAL REGULATOR RUTR"/>
    <property type="match status" value="1"/>
</dbReference>
<gene>
    <name evidence="5" type="ORF">COOX1_2318</name>
</gene>
<dbReference type="Proteomes" id="UP000502196">
    <property type="component" value="Chromosome"/>
</dbReference>
<dbReference type="InterPro" id="IPR041490">
    <property type="entry name" value="KstR2_TetR_C"/>
</dbReference>
<name>A0A6F9ECN6_9BACL</name>
<accession>A0A6F9ECN6</accession>